<protein>
    <submittedName>
        <fullName evidence="2">Uncharacterized protein</fullName>
    </submittedName>
</protein>
<keyword evidence="3" id="KW-1185">Reference proteome</keyword>
<feature type="compositionally biased region" description="Basic and acidic residues" evidence="1">
    <location>
        <begin position="35"/>
        <end position="54"/>
    </location>
</feature>
<dbReference type="HOGENOM" id="CLU_213369_0_0_9"/>
<organism evidence="2 3">
    <name type="scientific">Ruminococcus callidus ATCC 27760</name>
    <dbReference type="NCBI Taxonomy" id="411473"/>
    <lineage>
        <taxon>Bacteria</taxon>
        <taxon>Bacillati</taxon>
        <taxon>Bacillota</taxon>
        <taxon>Clostridia</taxon>
        <taxon>Eubacteriales</taxon>
        <taxon>Oscillospiraceae</taxon>
        <taxon>Ruminococcus</taxon>
    </lineage>
</organism>
<comment type="caution">
    <text evidence="2">The sequence shown here is derived from an EMBL/GenBank/DDBJ whole genome shotgun (WGS) entry which is preliminary data.</text>
</comment>
<reference evidence="2 3" key="1">
    <citation type="submission" date="2013-07" db="EMBL/GenBank/DDBJ databases">
        <authorList>
            <person name="Weinstock G."/>
            <person name="Sodergren E."/>
            <person name="Wylie T."/>
            <person name="Fulton L."/>
            <person name="Fulton R."/>
            <person name="Fronick C."/>
            <person name="O'Laughlin M."/>
            <person name="Godfrey J."/>
            <person name="Miner T."/>
            <person name="Herter B."/>
            <person name="Appelbaum E."/>
            <person name="Cordes M."/>
            <person name="Lek S."/>
            <person name="Wollam A."/>
            <person name="Pepin K.H."/>
            <person name="Palsikar V.B."/>
            <person name="Mitreva M."/>
            <person name="Wilson R.K."/>
        </authorList>
    </citation>
    <scope>NUCLEOTIDE SEQUENCE [LARGE SCALE GENOMIC DNA]</scope>
    <source>
        <strain evidence="2 3">ATCC 27760</strain>
    </source>
</reference>
<accession>U2K3H5</accession>
<dbReference type="AlphaFoldDB" id="U2K3H5"/>
<dbReference type="AntiFam" id="ANF00057">
    <property type="entry name" value="Translation of E. coli type CRISPR repeat"/>
</dbReference>
<feature type="region of interest" description="Disordered" evidence="1">
    <location>
        <begin position="32"/>
        <end position="54"/>
    </location>
</feature>
<dbReference type="Proteomes" id="UP000016662">
    <property type="component" value="Unassembled WGS sequence"/>
</dbReference>
<dbReference type="STRING" id="411473.RUMCAL_03489"/>
<evidence type="ECO:0000256" key="1">
    <source>
        <dbReference type="SAM" id="MobiDB-lite"/>
    </source>
</evidence>
<evidence type="ECO:0000313" key="2">
    <source>
        <dbReference type="EMBL" id="ERJ86660.1"/>
    </source>
</evidence>
<dbReference type="EMBL" id="AWVF01000473">
    <property type="protein sequence ID" value="ERJ86660.1"/>
    <property type="molecule type" value="Genomic_DNA"/>
</dbReference>
<name>U2K3H5_9FIRM</name>
<gene>
    <name evidence="2" type="ORF">RUMCAL_03489</name>
</gene>
<evidence type="ECO:0000313" key="3">
    <source>
        <dbReference type="Proteomes" id="UP000016662"/>
    </source>
</evidence>
<sequence>MANIGSPPPMRGKAFWGIHVVIRQGITPAYAGKSFRSDRPKATVQDHPRLCGEK</sequence>
<proteinExistence type="predicted"/>